<dbReference type="Proteomes" id="UP000192610">
    <property type="component" value="Unassembled WGS sequence"/>
</dbReference>
<proteinExistence type="predicted"/>
<comment type="caution">
    <text evidence="1">The sequence shown here is derived from an EMBL/GenBank/DDBJ whole genome shotgun (WGS) entry which is preliminary data.</text>
</comment>
<evidence type="ECO:0000313" key="2">
    <source>
        <dbReference type="Proteomes" id="UP000192610"/>
    </source>
</evidence>
<sequence>MKKILKNDKTQPMFKKLFSSHAKLVEDIRNDNYNNWESHFNNYNNTNSKKADPVKLQSLGLEIYEKHLQDVIQDYAITDDEKKGLIKIKEYFQLSDAAINTVKSKYAKNAVAGLSKQKLADNHLSEEEIQEIGLFAKELNVSDEEVTRINQQNALELYQNAVRDVISDQLVTADEQQTLKQLAQTLGIDIRQATLDKKLKEDYYYLVLLNALEQGYLPQCKQPTVVIQNDEVAYWEISSNFVFARTNTTGYFSQSSKEGFKATKGVSYQLGSSRNSPIREHVLDNLPGIFAITNKGVVFAAQQQSFAIPFTQLHAFDTYTDGIGLQKQQTELLLQFYDKQMSEVIFKVLTNAINAHT</sequence>
<dbReference type="STRING" id="354355.SAMN05660816_04318"/>
<protein>
    <submittedName>
        <fullName evidence="1">Uncharacterized protein</fullName>
    </submittedName>
</protein>
<dbReference type="EMBL" id="LVXG01000016">
    <property type="protein sequence ID" value="OQP48946.1"/>
    <property type="molecule type" value="Genomic_DNA"/>
</dbReference>
<dbReference type="InterPro" id="IPR029024">
    <property type="entry name" value="TerB-like"/>
</dbReference>
<dbReference type="SUPFAM" id="SSF158682">
    <property type="entry name" value="TerB-like"/>
    <property type="match status" value="1"/>
</dbReference>
<gene>
    <name evidence="1" type="ORF">A4H97_29105</name>
</gene>
<reference evidence="2" key="1">
    <citation type="submission" date="2016-04" db="EMBL/GenBank/DDBJ databases">
        <authorList>
            <person name="Chen L."/>
            <person name="Zhuang W."/>
            <person name="Wang G."/>
        </authorList>
    </citation>
    <scope>NUCLEOTIDE SEQUENCE [LARGE SCALE GENOMIC DNA]</scope>
    <source>
        <strain evidence="2">17621</strain>
    </source>
</reference>
<keyword evidence="2" id="KW-1185">Reference proteome</keyword>
<accession>A0A1V9ES53</accession>
<organism evidence="1 2">
    <name type="scientific">Niastella yeongjuensis</name>
    <dbReference type="NCBI Taxonomy" id="354355"/>
    <lineage>
        <taxon>Bacteria</taxon>
        <taxon>Pseudomonadati</taxon>
        <taxon>Bacteroidota</taxon>
        <taxon>Chitinophagia</taxon>
        <taxon>Chitinophagales</taxon>
        <taxon>Chitinophagaceae</taxon>
        <taxon>Niastella</taxon>
    </lineage>
</organism>
<dbReference type="AlphaFoldDB" id="A0A1V9ES53"/>
<evidence type="ECO:0000313" key="1">
    <source>
        <dbReference type="EMBL" id="OQP48946.1"/>
    </source>
</evidence>
<name>A0A1V9ES53_9BACT</name>